<comment type="subcellular location">
    <subcellularLocation>
        <location evidence="1 11">Nucleus</location>
    </subcellularLocation>
</comment>
<evidence type="ECO:0000313" key="15">
    <source>
        <dbReference type="EMBL" id="KFD70489.1"/>
    </source>
</evidence>
<dbReference type="Gene3D" id="3.30.50.10">
    <property type="entry name" value="Erythroid Transcription Factor GATA-1, subunit A"/>
    <property type="match status" value="1"/>
</dbReference>
<dbReference type="InterPro" id="IPR049636">
    <property type="entry name" value="HNF4-like_DBD"/>
</dbReference>
<dbReference type="Proteomes" id="UP000030758">
    <property type="component" value="Unassembled WGS sequence"/>
</dbReference>
<keyword evidence="16" id="KW-1185">Reference proteome</keyword>
<dbReference type="EMBL" id="KL363185">
    <property type="protein sequence ID" value="KFD58223.1"/>
    <property type="molecule type" value="Genomic_DNA"/>
</dbReference>
<dbReference type="PROSITE" id="PS00031">
    <property type="entry name" value="NUCLEAR_REC_DBD_1"/>
    <property type="match status" value="1"/>
</dbReference>
<dbReference type="GO" id="GO:0005634">
    <property type="term" value="C:nucleus"/>
    <property type="evidence" value="ECO:0007669"/>
    <property type="project" value="UniProtKB-SubCell"/>
</dbReference>
<evidence type="ECO:0000256" key="2">
    <source>
        <dbReference type="ARBA" id="ARBA00005993"/>
    </source>
</evidence>
<dbReference type="InterPro" id="IPR000536">
    <property type="entry name" value="Nucl_hrmn_rcpt_lig-bd"/>
</dbReference>
<dbReference type="Proteomes" id="UP000030764">
    <property type="component" value="Unassembled WGS sequence"/>
</dbReference>
<evidence type="ECO:0000256" key="5">
    <source>
        <dbReference type="ARBA" id="ARBA00022833"/>
    </source>
</evidence>
<dbReference type="PRINTS" id="PR00545">
    <property type="entry name" value="RETINOIDXR"/>
</dbReference>
<reference evidence="14 16" key="1">
    <citation type="journal article" date="2014" name="Nat. Genet.">
        <title>Genome and transcriptome of the porcine whipworm Trichuris suis.</title>
        <authorList>
            <person name="Jex A.R."/>
            <person name="Nejsum P."/>
            <person name="Schwarz E.M."/>
            <person name="Hu L."/>
            <person name="Young N.D."/>
            <person name="Hall R.S."/>
            <person name="Korhonen P.K."/>
            <person name="Liao S."/>
            <person name="Thamsborg S."/>
            <person name="Xia J."/>
            <person name="Xu P."/>
            <person name="Wang S."/>
            <person name="Scheerlinck J.P."/>
            <person name="Hofmann A."/>
            <person name="Sternberg P.W."/>
            <person name="Wang J."/>
            <person name="Gasser R.B."/>
        </authorList>
    </citation>
    <scope>NUCLEOTIDE SEQUENCE [LARGE SCALE GENOMIC DNA]</scope>
    <source>
        <strain evidence="15">DCEP-RM93F</strain>
        <strain evidence="14">DCEP-RM93M</strain>
    </source>
</reference>
<dbReference type="InterPro" id="IPR013088">
    <property type="entry name" value="Znf_NHR/GATA"/>
</dbReference>
<dbReference type="AlphaFoldDB" id="A0A085MLX7"/>
<dbReference type="FunFam" id="3.30.50.10:FF:000030">
    <property type="entry name" value="Nuclear Hormone Receptor family"/>
    <property type="match status" value="1"/>
</dbReference>
<dbReference type="InterPro" id="IPR050274">
    <property type="entry name" value="Nuclear_hormone_rcpt_NR2"/>
</dbReference>
<dbReference type="GO" id="GO:0008270">
    <property type="term" value="F:zinc ion binding"/>
    <property type="evidence" value="ECO:0007669"/>
    <property type="project" value="UniProtKB-KW"/>
</dbReference>
<evidence type="ECO:0000259" key="13">
    <source>
        <dbReference type="PROSITE" id="PS51843"/>
    </source>
</evidence>
<comment type="similarity">
    <text evidence="2 11">Belongs to the nuclear hormone receptor family.</text>
</comment>
<organism evidence="14 16">
    <name type="scientific">Trichuris suis</name>
    <name type="common">pig whipworm</name>
    <dbReference type="NCBI Taxonomy" id="68888"/>
    <lineage>
        <taxon>Eukaryota</taxon>
        <taxon>Metazoa</taxon>
        <taxon>Ecdysozoa</taxon>
        <taxon>Nematoda</taxon>
        <taxon>Enoplea</taxon>
        <taxon>Dorylaimia</taxon>
        <taxon>Trichinellida</taxon>
        <taxon>Trichuridae</taxon>
        <taxon>Trichuris</taxon>
    </lineage>
</organism>
<keyword evidence="7 11" id="KW-0238">DNA-binding</keyword>
<gene>
    <name evidence="14" type="ORF">M513_00986</name>
    <name evidence="15" type="ORF">M514_00986</name>
</gene>
<evidence type="ECO:0000256" key="8">
    <source>
        <dbReference type="ARBA" id="ARBA00023163"/>
    </source>
</evidence>
<dbReference type="PRINTS" id="PR00047">
    <property type="entry name" value="STROIDFINGER"/>
</dbReference>
<dbReference type="EMBL" id="KL367487">
    <property type="protein sequence ID" value="KFD70489.1"/>
    <property type="molecule type" value="Genomic_DNA"/>
</dbReference>
<keyword evidence="8 11" id="KW-0804">Transcription</keyword>
<evidence type="ECO:0000256" key="6">
    <source>
        <dbReference type="ARBA" id="ARBA00023015"/>
    </source>
</evidence>
<evidence type="ECO:0000313" key="16">
    <source>
        <dbReference type="Proteomes" id="UP000030764"/>
    </source>
</evidence>
<evidence type="ECO:0000313" key="14">
    <source>
        <dbReference type="EMBL" id="KFD58223.1"/>
    </source>
</evidence>
<keyword evidence="4 11" id="KW-0863">Zinc-finger</keyword>
<name>A0A085MLX7_9BILA</name>
<evidence type="ECO:0000256" key="4">
    <source>
        <dbReference type="ARBA" id="ARBA00022771"/>
    </source>
</evidence>
<evidence type="ECO:0000256" key="7">
    <source>
        <dbReference type="ARBA" id="ARBA00023125"/>
    </source>
</evidence>
<feature type="domain" description="NR LBD" evidence="13">
    <location>
        <begin position="200"/>
        <end position="429"/>
    </location>
</feature>
<evidence type="ECO:0008006" key="17">
    <source>
        <dbReference type="Google" id="ProtNLM"/>
    </source>
</evidence>
<dbReference type="InterPro" id="IPR001723">
    <property type="entry name" value="Nuclear_hrmn_rcpt"/>
</dbReference>
<evidence type="ECO:0000256" key="9">
    <source>
        <dbReference type="ARBA" id="ARBA00023170"/>
    </source>
</evidence>
<dbReference type="InterPro" id="IPR001628">
    <property type="entry name" value="Znf_hrmn_rcpt"/>
</dbReference>
<keyword evidence="6 11" id="KW-0805">Transcription regulation</keyword>
<dbReference type="SUPFAM" id="SSF48508">
    <property type="entry name" value="Nuclear receptor ligand-binding domain"/>
    <property type="match status" value="1"/>
</dbReference>
<dbReference type="InterPro" id="IPR000003">
    <property type="entry name" value="Retinoid-X_rcpt/HNF4"/>
</dbReference>
<accession>A0A085MLX7</accession>
<dbReference type="PRINTS" id="PR00398">
    <property type="entry name" value="STRDHORMONER"/>
</dbReference>
<evidence type="ECO:0000256" key="3">
    <source>
        <dbReference type="ARBA" id="ARBA00022723"/>
    </source>
</evidence>
<evidence type="ECO:0000256" key="11">
    <source>
        <dbReference type="RuleBase" id="RU004334"/>
    </source>
</evidence>
<keyword evidence="10 11" id="KW-0539">Nucleus</keyword>
<dbReference type="InterPro" id="IPR035500">
    <property type="entry name" value="NHR-like_dom_sf"/>
</dbReference>
<feature type="domain" description="Nuclear receptor" evidence="12">
    <location>
        <begin position="97"/>
        <end position="172"/>
    </location>
</feature>
<keyword evidence="9 11" id="KW-0675">Receptor</keyword>
<sequence>MCTAVDGDNCSSATVWQPITMSSAEPTKTLGPPYANFYVQSMLPPSNSTHEYPAPPHEQLFQNALPGSTFISLRSNSHGPKANKQLYTDQLTQGAYTTTCIICKDRATGRHYGANSCDGCKGFFRRTVRKKQTYTCRFSEKCIIEKDKRNACRHCRFKKCLSAGMRKEAVQNERDQIKRRSGDQQDGTSTSAIQCLSLLLGAEPVSSPIRATVITNASNGHLEKSAKAATKLATLTDIADAIKQQLLLLIEWAKTLPTFHSLALEDQIVLLRSYAAEHLLLSVARRSIPYRDILLLSNDAFIPRSYSSQLHDINQVIFRVLDELVEPMRELNADDTEYACLKALLFFNPNTHGLKSNKEIKEVRQKVLLGLQAYCNRSDKSGNLRFGNLLLLLPPLQAMSQQFIEDLQLVTIFGICRVDKLLDELLLTATQPRKS</sequence>
<dbReference type="PROSITE" id="PS51030">
    <property type="entry name" value="NUCLEAR_REC_DBD_2"/>
    <property type="match status" value="1"/>
</dbReference>
<dbReference type="SMART" id="SM00430">
    <property type="entry name" value="HOLI"/>
    <property type="match status" value="1"/>
</dbReference>
<dbReference type="Gene3D" id="1.10.565.10">
    <property type="entry name" value="Retinoid X Receptor"/>
    <property type="match status" value="1"/>
</dbReference>
<dbReference type="PANTHER" id="PTHR24083">
    <property type="entry name" value="NUCLEAR HORMONE RECEPTOR"/>
    <property type="match status" value="1"/>
</dbReference>
<evidence type="ECO:0000256" key="10">
    <source>
        <dbReference type="ARBA" id="ARBA00023242"/>
    </source>
</evidence>
<dbReference type="CDD" id="cd06960">
    <property type="entry name" value="NR_DBD_HNF4A"/>
    <property type="match status" value="1"/>
</dbReference>
<dbReference type="GO" id="GO:0003707">
    <property type="term" value="F:nuclear steroid receptor activity"/>
    <property type="evidence" value="ECO:0007669"/>
    <property type="project" value="InterPro"/>
</dbReference>
<keyword evidence="5 11" id="KW-0862">Zinc</keyword>
<dbReference type="SUPFAM" id="SSF57716">
    <property type="entry name" value="Glucocorticoid receptor-like (DNA-binding domain)"/>
    <property type="match status" value="1"/>
</dbReference>
<evidence type="ECO:0000256" key="1">
    <source>
        <dbReference type="ARBA" id="ARBA00004123"/>
    </source>
</evidence>
<dbReference type="GO" id="GO:0000978">
    <property type="term" value="F:RNA polymerase II cis-regulatory region sequence-specific DNA binding"/>
    <property type="evidence" value="ECO:0007669"/>
    <property type="project" value="InterPro"/>
</dbReference>
<dbReference type="Pfam" id="PF00104">
    <property type="entry name" value="Hormone_recep"/>
    <property type="match status" value="1"/>
</dbReference>
<protein>
    <recommendedName>
        <fullName evidence="17">Ligand-binding domain of nuclear hormone receptor</fullName>
    </recommendedName>
</protein>
<dbReference type="SMART" id="SM00399">
    <property type="entry name" value="ZnF_C4"/>
    <property type="match status" value="1"/>
</dbReference>
<evidence type="ECO:0000259" key="12">
    <source>
        <dbReference type="PROSITE" id="PS51030"/>
    </source>
</evidence>
<keyword evidence="3 11" id="KW-0479">Metal-binding</keyword>
<dbReference type="Pfam" id="PF00105">
    <property type="entry name" value="zf-C4"/>
    <property type="match status" value="1"/>
</dbReference>
<proteinExistence type="inferred from homology"/>
<dbReference type="PROSITE" id="PS51843">
    <property type="entry name" value="NR_LBD"/>
    <property type="match status" value="1"/>
</dbReference>